<dbReference type="InterPro" id="IPR056138">
    <property type="entry name" value="DUF7721"/>
</dbReference>
<evidence type="ECO:0000313" key="3">
    <source>
        <dbReference type="EMBL" id="CZT47042.1"/>
    </source>
</evidence>
<dbReference type="AlphaFoldDB" id="A0A1E1MD75"/>
<proteinExistence type="predicted"/>
<keyword evidence="4" id="KW-1185">Reference proteome</keyword>
<protein>
    <recommendedName>
        <fullName evidence="2">DUF7721 domain-containing protein</fullName>
    </recommendedName>
</protein>
<dbReference type="PANTHER" id="PTHR39477:SF1">
    <property type="entry name" value="BETA-FLANKING PROTEIN"/>
    <property type="match status" value="1"/>
</dbReference>
<reference evidence="4" key="1">
    <citation type="submission" date="2016-03" db="EMBL/GenBank/DDBJ databases">
        <authorList>
            <person name="Guldener U."/>
        </authorList>
    </citation>
    <scope>NUCLEOTIDE SEQUENCE [LARGE SCALE GENOMIC DNA]</scope>
</reference>
<dbReference type="Pfam" id="PF24845">
    <property type="entry name" value="DUF7721"/>
    <property type="match status" value="1"/>
</dbReference>
<gene>
    <name evidence="3" type="ORF">RSE6_07565</name>
</gene>
<evidence type="ECO:0000313" key="4">
    <source>
        <dbReference type="Proteomes" id="UP000177625"/>
    </source>
</evidence>
<evidence type="ECO:0000259" key="2">
    <source>
        <dbReference type="Pfam" id="PF24845"/>
    </source>
</evidence>
<dbReference type="Proteomes" id="UP000177625">
    <property type="component" value="Unassembled WGS sequence"/>
</dbReference>
<accession>A0A1E1MD75</accession>
<dbReference type="EMBL" id="FJVC01000274">
    <property type="protein sequence ID" value="CZT47042.1"/>
    <property type="molecule type" value="Genomic_DNA"/>
</dbReference>
<evidence type="ECO:0000256" key="1">
    <source>
        <dbReference type="SAM" id="MobiDB-lite"/>
    </source>
</evidence>
<sequence>MSNRGYYDDNQSGQGGDYGGERRQEGGYGSQNNNDDSYGGQDDGGRRQQGGYEGVENEYSGRPVEQGRHNNYGGGAGYSGGDVDDLSGAAEHAERHAGSSGESSIFSSVLSSLSQNKQHIGNSNLNEQDAVQSHQQFFGGGGGGGGQANSGSMGAAAAMQALKMFSGGSSGNTQKGNSQNAFVGMAMAEASKLFDHQSSQGNVSNANKESTVQKAGEMALKMFMKSQMQGGGGSSGASGLMSMASKFL</sequence>
<feature type="domain" description="DUF7721" evidence="2">
    <location>
        <begin position="85"/>
        <end position="169"/>
    </location>
</feature>
<feature type="region of interest" description="Disordered" evidence="1">
    <location>
        <begin position="1"/>
        <end position="102"/>
    </location>
</feature>
<organism evidence="3 4">
    <name type="scientific">Rhynchosporium secalis</name>
    <name type="common">Barley scald fungus</name>
    <dbReference type="NCBI Taxonomy" id="38038"/>
    <lineage>
        <taxon>Eukaryota</taxon>
        <taxon>Fungi</taxon>
        <taxon>Dikarya</taxon>
        <taxon>Ascomycota</taxon>
        <taxon>Pezizomycotina</taxon>
        <taxon>Leotiomycetes</taxon>
        <taxon>Helotiales</taxon>
        <taxon>Ploettnerulaceae</taxon>
        <taxon>Rhynchosporium</taxon>
    </lineage>
</organism>
<dbReference type="PANTHER" id="PTHR39477">
    <property type="entry name" value="CHROMOSOME 8, WHOLE GENOME SHOTGUN SEQUENCE"/>
    <property type="match status" value="1"/>
</dbReference>
<name>A0A1E1MD75_RHYSE</name>